<dbReference type="RefSeq" id="WP_307684447.1">
    <property type="nucleotide sequence ID" value="NZ_JAUSRD010000003.1"/>
</dbReference>
<dbReference type="Gene3D" id="2.60.120.330">
    <property type="entry name" value="B-lactam Antibiotic, Isopenicillin N Synthase, Chain"/>
    <property type="match status" value="1"/>
</dbReference>
<keyword evidence="2" id="KW-0223">Dioxygenase</keyword>
<dbReference type="Pfam" id="PF05118">
    <property type="entry name" value="Asp_Arg_Hydrox"/>
    <property type="match status" value="1"/>
</dbReference>
<dbReference type="SUPFAM" id="SSF51197">
    <property type="entry name" value="Clavaminate synthase-like"/>
    <property type="match status" value="1"/>
</dbReference>
<protein>
    <submittedName>
        <fullName evidence="2">Quercetin dioxygenase-like cupin family protein</fullName>
    </submittedName>
</protein>
<evidence type="ECO:0000313" key="3">
    <source>
        <dbReference type="Proteomes" id="UP001242045"/>
    </source>
</evidence>
<dbReference type="InterPro" id="IPR027443">
    <property type="entry name" value="IPNS-like_sf"/>
</dbReference>
<evidence type="ECO:0000259" key="1">
    <source>
        <dbReference type="Pfam" id="PF05118"/>
    </source>
</evidence>
<name>A0AAW8CXI2_9BURK</name>
<dbReference type="EMBL" id="JAUSRD010000003">
    <property type="protein sequence ID" value="MDP9892591.1"/>
    <property type="molecule type" value="Genomic_DNA"/>
</dbReference>
<accession>A0AAW8CXI2</accession>
<dbReference type="Proteomes" id="UP001242045">
    <property type="component" value="Unassembled WGS sequence"/>
</dbReference>
<proteinExistence type="predicted"/>
<organism evidence="2 3">
    <name type="scientific">Variovorax boronicumulans</name>
    <dbReference type="NCBI Taxonomy" id="436515"/>
    <lineage>
        <taxon>Bacteria</taxon>
        <taxon>Pseudomonadati</taxon>
        <taxon>Pseudomonadota</taxon>
        <taxon>Betaproteobacteria</taxon>
        <taxon>Burkholderiales</taxon>
        <taxon>Comamonadaceae</taxon>
        <taxon>Variovorax</taxon>
    </lineage>
</organism>
<gene>
    <name evidence="2" type="ORF">J2W31_001696</name>
</gene>
<comment type="caution">
    <text evidence="2">The sequence shown here is derived from an EMBL/GenBank/DDBJ whole genome shotgun (WGS) entry which is preliminary data.</text>
</comment>
<sequence>MTNARIKLLAEGLDVSAIQNALAMHPELWDQNTGRTSPETSPHHGLSDIWARYADPATMKEDGSHESIWFPCADLLAVKDLVYGLMAAVCGERLGGVLITRIKPGQICKPHTDPGWHARYYDKYAVQIEAAPEQTFHFEGQSLVTKPGDLFWFDNSFTHWVTNDSPRDRITMIVCIKTGSN</sequence>
<dbReference type="GO" id="GO:0051213">
    <property type="term" value="F:dioxygenase activity"/>
    <property type="evidence" value="ECO:0007669"/>
    <property type="project" value="UniProtKB-KW"/>
</dbReference>
<evidence type="ECO:0000313" key="2">
    <source>
        <dbReference type="EMBL" id="MDP9892591.1"/>
    </source>
</evidence>
<keyword evidence="2" id="KW-0560">Oxidoreductase</keyword>
<reference evidence="2" key="1">
    <citation type="submission" date="2023-07" db="EMBL/GenBank/DDBJ databases">
        <title>Sorghum-associated microbial communities from plants grown in Nebraska, USA.</title>
        <authorList>
            <person name="Schachtman D."/>
        </authorList>
    </citation>
    <scope>NUCLEOTIDE SEQUENCE</scope>
    <source>
        <strain evidence="2">DS3754</strain>
    </source>
</reference>
<feature type="domain" description="Aspartyl/asparaginy/proline hydroxylase" evidence="1">
    <location>
        <begin position="87"/>
        <end position="175"/>
    </location>
</feature>
<dbReference type="InterPro" id="IPR007803">
    <property type="entry name" value="Asp/Arg/Pro-Hydrxlase"/>
</dbReference>
<dbReference type="AlphaFoldDB" id="A0AAW8CXI2"/>